<comment type="caution">
    <text evidence="2">The sequence shown here is derived from an EMBL/GenBank/DDBJ whole genome shotgun (WGS) entry which is preliminary data.</text>
</comment>
<organism evidence="2 4">
    <name type="scientific">Oceanimonas baumannii</name>
    <dbReference type="NCBI Taxonomy" id="129578"/>
    <lineage>
        <taxon>Bacteria</taxon>
        <taxon>Pseudomonadati</taxon>
        <taxon>Pseudomonadota</taxon>
        <taxon>Gammaproteobacteria</taxon>
        <taxon>Aeromonadales</taxon>
        <taxon>Aeromonadaceae</taxon>
        <taxon>Oceanimonas</taxon>
    </lineage>
</organism>
<dbReference type="OrthoDB" id="9181346at2"/>
<feature type="chain" id="PRO_5011969053" description="Twin-arginine translocation pathway signal" evidence="1">
    <location>
        <begin position="31"/>
        <end position="212"/>
    </location>
</feature>
<keyword evidence="1" id="KW-0732">Signal</keyword>
<dbReference type="EMBL" id="SODO01000011">
    <property type="protein sequence ID" value="TDW57585.1"/>
    <property type="molecule type" value="Genomic_DNA"/>
</dbReference>
<evidence type="ECO:0000313" key="3">
    <source>
        <dbReference type="EMBL" id="TDW57585.1"/>
    </source>
</evidence>
<name>A0A235CFP7_9GAMM</name>
<feature type="signal peptide" evidence="1">
    <location>
        <begin position="1"/>
        <end position="30"/>
    </location>
</feature>
<evidence type="ECO:0008006" key="6">
    <source>
        <dbReference type="Google" id="ProtNLM"/>
    </source>
</evidence>
<evidence type="ECO:0000313" key="4">
    <source>
        <dbReference type="Proteomes" id="UP000243640"/>
    </source>
</evidence>
<dbReference type="AlphaFoldDB" id="A0A235CFP7"/>
<keyword evidence="5" id="KW-1185">Reference proteome</keyword>
<dbReference type="EMBL" id="NQJF01000014">
    <property type="protein sequence ID" value="OYD22655.1"/>
    <property type="molecule type" value="Genomic_DNA"/>
</dbReference>
<accession>A0A235CFP7</accession>
<evidence type="ECO:0000313" key="5">
    <source>
        <dbReference type="Proteomes" id="UP000295058"/>
    </source>
</evidence>
<evidence type="ECO:0000313" key="2">
    <source>
        <dbReference type="EMBL" id="OYD22655.1"/>
    </source>
</evidence>
<reference evidence="2 4" key="1">
    <citation type="submission" date="2017-08" db="EMBL/GenBank/DDBJ databases">
        <title>Draft Genome Sequence of the Marine Bacterium Oceanimonas baumannii ATCC 700832.</title>
        <authorList>
            <person name="Mcclelland W.D."/>
            <person name="Brennan M.A."/>
            <person name="Trachtenberg A.M."/>
            <person name="Maclea K.S."/>
        </authorList>
    </citation>
    <scope>NUCLEOTIDE SEQUENCE [LARGE SCALE GENOMIC DNA]</scope>
    <source>
        <strain evidence="2 4">ATCC 700832</strain>
    </source>
</reference>
<proteinExistence type="predicted"/>
<dbReference type="PROSITE" id="PS51318">
    <property type="entry name" value="TAT"/>
    <property type="match status" value="1"/>
</dbReference>
<dbReference type="RefSeq" id="WP_094279416.1">
    <property type="nucleotide sequence ID" value="NZ_JBLWZI010000014.1"/>
</dbReference>
<protein>
    <recommendedName>
        <fullName evidence="6">Twin-arginine translocation pathway signal</fullName>
    </recommendedName>
</protein>
<reference evidence="3 5" key="2">
    <citation type="submission" date="2019-03" db="EMBL/GenBank/DDBJ databases">
        <title>Genomic Encyclopedia of Archaeal and Bacterial Type Strains, Phase II (KMG-II): from individual species to whole genera.</title>
        <authorList>
            <person name="Goeker M."/>
        </authorList>
    </citation>
    <scope>NUCLEOTIDE SEQUENCE [LARGE SCALE GENOMIC DNA]</scope>
    <source>
        <strain evidence="3 5">DSM 15594</strain>
    </source>
</reference>
<dbReference type="InterPro" id="IPR006311">
    <property type="entry name" value="TAT_signal"/>
</dbReference>
<evidence type="ECO:0000256" key="1">
    <source>
        <dbReference type="SAM" id="SignalP"/>
    </source>
</evidence>
<sequence length="212" mass="21759">MSIERRSVLKGMALGGLAGLTLGRAGSASAAPVAGSPAGKPLLMLVSGAEAEAAFMAGVRANPAGQSAILLRTDSGMEFLSALQQRLHGARNERIIGLVDDASGALILSLARSAGARLHWSGQHVSEGGQSRHRLSVTSDAGACIGQFAALSEECDRPSALSEQILAAGPQWAPALAFALTSPEPGRRYLRAAPPTRAAVPNGHYVSFSIEI</sequence>
<dbReference type="Proteomes" id="UP000295058">
    <property type="component" value="Unassembled WGS sequence"/>
</dbReference>
<gene>
    <name evidence="2" type="ORF">B6S09_15565</name>
    <name evidence="3" type="ORF">LY04_02661</name>
</gene>
<dbReference type="Proteomes" id="UP000243640">
    <property type="component" value="Unassembled WGS sequence"/>
</dbReference>